<keyword evidence="2" id="KW-0677">Repeat</keyword>
<dbReference type="PRINTS" id="PR00503">
    <property type="entry name" value="BROMODOMAIN"/>
</dbReference>
<name>A0A136J3A8_9PEZI</name>
<feature type="domain" description="Bromo" evidence="10">
    <location>
        <begin position="62"/>
        <end position="133"/>
    </location>
</feature>
<dbReference type="InterPro" id="IPR054551">
    <property type="entry name" value="RSC4_Ig-like"/>
</dbReference>
<evidence type="ECO:0000313" key="11">
    <source>
        <dbReference type="EMBL" id="KXJ91569.1"/>
    </source>
</evidence>
<dbReference type="InParanoid" id="A0A136J3A8"/>
<dbReference type="InterPro" id="IPR036427">
    <property type="entry name" value="Bromodomain-like_sf"/>
</dbReference>
<dbReference type="STRING" id="196109.A0A136J3A8"/>
<dbReference type="SUPFAM" id="SSF47370">
    <property type="entry name" value="Bromodomain"/>
    <property type="match status" value="2"/>
</dbReference>
<evidence type="ECO:0000256" key="5">
    <source>
        <dbReference type="ARBA" id="ARBA00023117"/>
    </source>
</evidence>
<protein>
    <submittedName>
        <fullName evidence="11">Bromodomain-containing protein</fullName>
    </submittedName>
</protein>
<feature type="compositionally biased region" description="Acidic residues" evidence="9">
    <location>
        <begin position="205"/>
        <end position="223"/>
    </location>
</feature>
<dbReference type="GO" id="GO:0016586">
    <property type="term" value="C:RSC-type complex"/>
    <property type="evidence" value="ECO:0007669"/>
    <property type="project" value="InterPro"/>
</dbReference>
<feature type="domain" description="Bromo" evidence="10">
    <location>
        <begin position="293"/>
        <end position="372"/>
    </location>
</feature>
<dbReference type="AlphaFoldDB" id="A0A136J3A8"/>
<dbReference type="Pfam" id="PF00439">
    <property type="entry name" value="Bromodomain"/>
    <property type="match status" value="2"/>
</dbReference>
<keyword evidence="6" id="KW-0804">Transcription</keyword>
<dbReference type="InterPro" id="IPR037382">
    <property type="entry name" value="Rsc/polybromo"/>
</dbReference>
<dbReference type="Proteomes" id="UP000070501">
    <property type="component" value="Unassembled WGS sequence"/>
</dbReference>
<comment type="subcellular location">
    <subcellularLocation>
        <location evidence="1">Nucleus</location>
    </subcellularLocation>
</comment>
<dbReference type="OrthoDB" id="6017at2759"/>
<accession>A0A136J3A8</accession>
<dbReference type="FunFam" id="1.20.920.10:FF:000083">
    <property type="entry name" value="WGS project CABT00000000 data, contig 2.8"/>
    <property type="match status" value="1"/>
</dbReference>
<evidence type="ECO:0000256" key="4">
    <source>
        <dbReference type="ARBA" id="ARBA00023015"/>
    </source>
</evidence>
<proteinExistence type="predicted"/>
<dbReference type="CDD" id="cd04369">
    <property type="entry name" value="Bromodomain"/>
    <property type="match status" value="2"/>
</dbReference>
<dbReference type="GO" id="GO:0006368">
    <property type="term" value="P:transcription elongation by RNA polymerase II"/>
    <property type="evidence" value="ECO:0007669"/>
    <property type="project" value="TreeGrafter"/>
</dbReference>
<dbReference type="GO" id="GO:0003682">
    <property type="term" value="F:chromatin binding"/>
    <property type="evidence" value="ECO:0007669"/>
    <property type="project" value="TreeGrafter"/>
</dbReference>
<keyword evidence="7" id="KW-0539">Nucleus</keyword>
<dbReference type="Pfam" id="PF22994">
    <property type="entry name" value="RSC4_Ig_like"/>
    <property type="match status" value="1"/>
</dbReference>
<keyword evidence="5 8" id="KW-0103">Bromodomain</keyword>
<dbReference type="PANTHER" id="PTHR16062">
    <property type="entry name" value="SWI/SNF-RELATED"/>
    <property type="match status" value="1"/>
</dbReference>
<organism evidence="11 12">
    <name type="scientific">Microdochium bolleyi</name>
    <dbReference type="NCBI Taxonomy" id="196109"/>
    <lineage>
        <taxon>Eukaryota</taxon>
        <taxon>Fungi</taxon>
        <taxon>Dikarya</taxon>
        <taxon>Ascomycota</taxon>
        <taxon>Pezizomycotina</taxon>
        <taxon>Sordariomycetes</taxon>
        <taxon>Xylariomycetidae</taxon>
        <taxon>Xylariales</taxon>
        <taxon>Microdochiaceae</taxon>
        <taxon>Microdochium</taxon>
    </lineage>
</organism>
<evidence type="ECO:0000256" key="8">
    <source>
        <dbReference type="PROSITE-ProRule" id="PRU00035"/>
    </source>
</evidence>
<evidence type="ECO:0000256" key="9">
    <source>
        <dbReference type="SAM" id="MobiDB-lite"/>
    </source>
</evidence>
<gene>
    <name evidence="11" type="ORF">Micbo1qcDRAFT_234046</name>
</gene>
<dbReference type="InterPro" id="IPR001487">
    <property type="entry name" value="Bromodomain"/>
</dbReference>
<evidence type="ECO:0000256" key="3">
    <source>
        <dbReference type="ARBA" id="ARBA00022853"/>
    </source>
</evidence>
<dbReference type="Gene3D" id="1.20.920.10">
    <property type="entry name" value="Bromodomain-like"/>
    <property type="match status" value="2"/>
</dbReference>
<dbReference type="PROSITE" id="PS50014">
    <property type="entry name" value="BROMODOMAIN_2"/>
    <property type="match status" value="2"/>
</dbReference>
<feature type="region of interest" description="Disordered" evidence="9">
    <location>
        <begin position="1"/>
        <end position="44"/>
    </location>
</feature>
<keyword evidence="12" id="KW-1185">Reference proteome</keyword>
<dbReference type="GO" id="GO:0006338">
    <property type="term" value="P:chromatin remodeling"/>
    <property type="evidence" value="ECO:0007669"/>
    <property type="project" value="InterPro"/>
</dbReference>
<feature type="region of interest" description="Disordered" evidence="9">
    <location>
        <begin position="167"/>
        <end position="253"/>
    </location>
</feature>
<keyword evidence="3" id="KW-0156">Chromatin regulator</keyword>
<dbReference type="PANTHER" id="PTHR16062:SF19">
    <property type="entry name" value="PROTEIN POLYBROMO-1"/>
    <property type="match status" value="1"/>
</dbReference>
<dbReference type="EMBL" id="KQ964250">
    <property type="protein sequence ID" value="KXJ91569.1"/>
    <property type="molecule type" value="Genomic_DNA"/>
</dbReference>
<reference evidence="12" key="1">
    <citation type="submission" date="2016-02" db="EMBL/GenBank/DDBJ databases">
        <title>Draft genome sequence of Microdochium bolleyi, a fungal endophyte of beachgrass.</title>
        <authorList>
            <consortium name="DOE Joint Genome Institute"/>
            <person name="David A.S."/>
            <person name="May G."/>
            <person name="Haridas S."/>
            <person name="Lim J."/>
            <person name="Wang M."/>
            <person name="Labutti K."/>
            <person name="Lipzen A."/>
            <person name="Barry K."/>
            <person name="Grigoriev I.V."/>
        </authorList>
    </citation>
    <scope>NUCLEOTIDE SEQUENCE [LARGE SCALE GENOMIC DNA]</scope>
    <source>
        <strain evidence="12">J235TASD1</strain>
    </source>
</reference>
<evidence type="ECO:0000256" key="2">
    <source>
        <dbReference type="ARBA" id="ARBA00022737"/>
    </source>
</evidence>
<sequence length="694" mass="76926">MDNKRKASGVNGHEPAADTPDRASKRRRLQEEFGDLAQGESAESTTAYGLNILETIRATTDKNGRAVAPFFEVLPPPDTNPDYYRKIKLPLSLEIVEQKLLNGQYPKLSALESDFKRLVSNAKETNQRHSEIFGDAERVRKAVSNLMVKYNPAYKLGNYQATATPLPADGTDDAHGETDEYFATPVRSRVRIKSRSQPQAKMVEPEPDDEDAEGEENDEEEDLSVSAGGRSVRRKSSSRALAPTTASAQKQIARNSSAVKNDVLYDGIDYKGLGFQQAQEKIVEEIIRKKDDNGYQHFEIFMFLPSRSLKDYYDVIAEPMAVKKFQKQVRGLHGRGDPTWVSDFKTWTTFEDTASLIWKNAYHYNEDGSDIFVLAQEFEEFFYEQLKQAKQHAPEPPAQQPKIKLKVPQTAETPTHPKKITIHVGGKSSAGASPAPGAALVEPTRVGTPLGQTPFMPPAASSFNSGPLERTRSIANATGSPSPSMTPAPLAESHARQSPAAMPSTTMQTFAPHPSILRHDSNGHVPMAAVPSPPPPPKRTAADILEAQKYRPQPINDSSALMSRLVINSHPSLPVDNALRVSLPASATAFQQDITVNAPPSHFRLQLRPHIAAFLEAEQREWKLHVMHDQQRLYPSTPYDKRNEPVFDATMRYGPNRIEVSLVAALPQGETGPEGLNMELERFTINYNLQRAVL</sequence>
<evidence type="ECO:0000313" key="12">
    <source>
        <dbReference type="Proteomes" id="UP000070501"/>
    </source>
</evidence>
<evidence type="ECO:0000259" key="10">
    <source>
        <dbReference type="PROSITE" id="PS50014"/>
    </source>
</evidence>
<evidence type="ECO:0000256" key="6">
    <source>
        <dbReference type="ARBA" id="ARBA00023163"/>
    </source>
</evidence>
<keyword evidence="4" id="KW-0805">Transcription regulation</keyword>
<feature type="compositionally biased region" description="Polar residues" evidence="9">
    <location>
        <begin position="244"/>
        <end position="253"/>
    </location>
</feature>
<evidence type="ECO:0000256" key="7">
    <source>
        <dbReference type="ARBA" id="ARBA00023242"/>
    </source>
</evidence>
<dbReference type="SMART" id="SM00297">
    <property type="entry name" value="BROMO"/>
    <property type="match status" value="2"/>
</dbReference>
<evidence type="ECO:0000256" key="1">
    <source>
        <dbReference type="ARBA" id="ARBA00004123"/>
    </source>
</evidence>